<proteinExistence type="inferred from homology"/>
<evidence type="ECO:0000256" key="4">
    <source>
        <dbReference type="ARBA" id="ARBA00024042"/>
    </source>
</evidence>
<dbReference type="EMBL" id="CAJVCH010235206">
    <property type="protein sequence ID" value="CAG7732645.1"/>
    <property type="molecule type" value="Genomic_DNA"/>
</dbReference>
<reference evidence="8" key="1">
    <citation type="submission" date="2021-06" db="EMBL/GenBank/DDBJ databases">
        <authorList>
            <person name="Hodson N. C."/>
            <person name="Mongue J. A."/>
            <person name="Jaron S. K."/>
        </authorList>
    </citation>
    <scope>NUCLEOTIDE SEQUENCE</scope>
</reference>
<name>A0A8J2K4A9_9HEXA</name>
<dbReference type="InterPro" id="IPR037396">
    <property type="entry name" value="FMN_HAD"/>
</dbReference>
<accession>A0A8J2K4A9</accession>
<dbReference type="InterPro" id="IPR012133">
    <property type="entry name" value="Alpha-hydoxy_acid_DH_FMN"/>
</dbReference>
<evidence type="ECO:0000256" key="2">
    <source>
        <dbReference type="ARBA" id="ARBA00013087"/>
    </source>
</evidence>
<keyword evidence="9" id="KW-1185">Reference proteome</keyword>
<evidence type="ECO:0000259" key="7">
    <source>
        <dbReference type="PROSITE" id="PS51349"/>
    </source>
</evidence>
<dbReference type="GO" id="GO:0031179">
    <property type="term" value="P:peptide modification"/>
    <property type="evidence" value="ECO:0007669"/>
    <property type="project" value="InterPro"/>
</dbReference>
<dbReference type="GO" id="GO:0005777">
    <property type="term" value="C:peroxisome"/>
    <property type="evidence" value="ECO:0007669"/>
    <property type="project" value="UniProtKB-ARBA"/>
</dbReference>
<gene>
    <name evidence="8" type="ORF">AFUS01_LOCUS21145</name>
</gene>
<dbReference type="GO" id="GO:0010181">
    <property type="term" value="F:FMN binding"/>
    <property type="evidence" value="ECO:0007669"/>
    <property type="project" value="InterPro"/>
</dbReference>
<evidence type="ECO:0000256" key="6">
    <source>
        <dbReference type="ARBA" id="ARBA00029327"/>
    </source>
</evidence>
<dbReference type="OrthoDB" id="25826at2759"/>
<dbReference type="PROSITE" id="PS51349">
    <property type="entry name" value="FMN_HYDROXY_ACID_DH_2"/>
    <property type="match status" value="1"/>
</dbReference>
<dbReference type="InterPro" id="IPR000262">
    <property type="entry name" value="FMN-dep_DH"/>
</dbReference>
<dbReference type="GO" id="GO:0003973">
    <property type="term" value="F:(S)-2-hydroxy-acid oxidase activity"/>
    <property type="evidence" value="ECO:0007669"/>
    <property type="project" value="UniProtKB-EC"/>
</dbReference>
<organism evidence="8 9">
    <name type="scientific">Allacma fusca</name>
    <dbReference type="NCBI Taxonomy" id="39272"/>
    <lineage>
        <taxon>Eukaryota</taxon>
        <taxon>Metazoa</taxon>
        <taxon>Ecdysozoa</taxon>
        <taxon>Arthropoda</taxon>
        <taxon>Hexapoda</taxon>
        <taxon>Collembola</taxon>
        <taxon>Symphypleona</taxon>
        <taxon>Sminthuridae</taxon>
        <taxon>Allacma</taxon>
    </lineage>
</organism>
<dbReference type="SMART" id="SM01260">
    <property type="entry name" value="LANC_like"/>
    <property type="match status" value="1"/>
</dbReference>
<comment type="similarity">
    <text evidence="4">Belongs to the FMN-dependent alpha-hydroxy acid dehydrogenase family.</text>
</comment>
<dbReference type="Pfam" id="PF05147">
    <property type="entry name" value="LANC_like"/>
    <property type="match status" value="2"/>
</dbReference>
<comment type="catalytic activity">
    <reaction evidence="6">
        <text>2-hydroxyoctanoate + O2 = 2-oxooctanoate + H2O2</text>
        <dbReference type="Rhea" id="RHEA:67940"/>
        <dbReference type="ChEBI" id="CHEBI:15379"/>
        <dbReference type="ChEBI" id="CHEBI:16240"/>
        <dbReference type="ChEBI" id="CHEBI:133514"/>
        <dbReference type="ChEBI" id="CHEBI:176689"/>
    </reaction>
    <physiologicalReaction direction="left-to-right" evidence="6">
        <dbReference type="Rhea" id="RHEA:67941"/>
    </physiologicalReaction>
</comment>
<evidence type="ECO:0000313" key="9">
    <source>
        <dbReference type="Proteomes" id="UP000708208"/>
    </source>
</evidence>
<protein>
    <recommendedName>
        <fullName evidence="2">(S)-2-hydroxy-acid oxidase</fullName>
        <ecNumber evidence="2">1.1.3.15</ecNumber>
    </recommendedName>
</protein>
<comment type="cofactor">
    <cofactor evidence="1">
        <name>FMN</name>
        <dbReference type="ChEBI" id="CHEBI:58210"/>
    </cofactor>
</comment>
<comment type="caution">
    <text evidence="8">The sequence shown here is derived from an EMBL/GenBank/DDBJ whole genome shotgun (WGS) entry which is preliminary data.</text>
</comment>
<dbReference type="PANTHER" id="PTHR10578">
    <property type="entry name" value="S -2-HYDROXY-ACID OXIDASE-RELATED"/>
    <property type="match status" value="1"/>
</dbReference>
<keyword evidence="3" id="KW-0560">Oxidoreductase</keyword>
<dbReference type="CDD" id="cd02809">
    <property type="entry name" value="alpha_hydroxyacid_oxid_FMN"/>
    <property type="match status" value="1"/>
</dbReference>
<dbReference type="FunFam" id="3.20.20.70:FF:000056">
    <property type="entry name" value="hydroxyacid oxidase 2"/>
    <property type="match status" value="1"/>
</dbReference>
<dbReference type="InterPro" id="IPR008259">
    <property type="entry name" value="FMN_hydac_DH_AS"/>
</dbReference>
<evidence type="ECO:0000313" key="8">
    <source>
        <dbReference type="EMBL" id="CAG7732645.1"/>
    </source>
</evidence>
<comment type="catalytic activity">
    <reaction evidence="5">
        <text>a (2S)-2-hydroxycarboxylate + O2 = a 2-oxocarboxylate + H2O2</text>
        <dbReference type="Rhea" id="RHEA:16789"/>
        <dbReference type="ChEBI" id="CHEBI:15379"/>
        <dbReference type="ChEBI" id="CHEBI:16240"/>
        <dbReference type="ChEBI" id="CHEBI:35179"/>
        <dbReference type="ChEBI" id="CHEBI:58123"/>
        <dbReference type="EC" id="1.1.3.15"/>
    </reaction>
    <physiologicalReaction direction="left-to-right" evidence="5">
        <dbReference type="Rhea" id="RHEA:16790"/>
    </physiologicalReaction>
</comment>
<dbReference type="Pfam" id="PF01070">
    <property type="entry name" value="FMN_dh"/>
    <property type="match status" value="1"/>
</dbReference>
<sequence>MAEAFVDMERYFVNHLEENSNARKLCGQTWCEMREYADIWMEVLQEQIEHDRCKTRKCCMKMNGSVYSGTAGLAMLDIFLAKTFEMADCDREQLLLRAAGHLECSLKKLKKCRMSFLAGDAGPLAITIVLYSDMVANGCNCECMVAKYLKQLLAFKEEATLPYLDTASEVVCGRAGYLWSLLYINQHYPNLIDPDIITDVVIAIVRAGKPCNGCLRKHLMYKWRGKDLLGAAHGLFGIIYVLLKAKNYWPLDEVLERELDPLNPNRYKKLTCEEKCELQKYMFCPETTMSVCNENVQEWVLETLHFLTTQIFASGNTLPSLGSGADKFVNWAHGGSGAVYTFIEAHKIFRHPHFLTAAVNCGECIWGRGLVKKGYGLTDGVAGNAYALMALFKHTKVETFRKQALMFAEYCFNYGSKDDPCRRIPDHPLSLYEGLAGCTDITINKICVTGSGTQAAVLVLQLFCTRTYFWEISAIVTYNAACQILDRNAREYYLSGADDEVTLRDNKVAFQRYVLRPRMLRDVSIRSLETTVFGKPVAFPLGVSPTAMQKMAHPDGEIANAKAAAAMGTIYTLPTMGTSTIEEVAAATPNSRKWFQLYIYKDRSLAKTLIRRAEVAGFEALVLTVDSFLFGKKRVPLRENFKMPPHLSMANFDKSSNVKGAINDYVEESLDQGITWKDVQWVKNVSQLKLVVKGILTPEDALISLQHGVDGIFISNHGGRQLDTVQTTAEVLPEIVAAVKGRCEIFVDCGVSRGSDVFKALALGANMAFAGRPLIWGLAVGGEEGAKKVLQIYKDELDLTMALAGVRKVSEITNEYVMRRSVL</sequence>
<evidence type="ECO:0000256" key="5">
    <source>
        <dbReference type="ARBA" id="ARBA00029325"/>
    </source>
</evidence>
<evidence type="ECO:0000256" key="1">
    <source>
        <dbReference type="ARBA" id="ARBA00001917"/>
    </source>
</evidence>
<feature type="domain" description="FMN hydroxy acid dehydrogenase" evidence="7">
    <location>
        <begin position="466"/>
        <end position="822"/>
    </location>
</feature>
<dbReference type="PANTHER" id="PTHR10578:SF149">
    <property type="entry name" value="2-HYDROXYACID OXIDASE 2"/>
    <property type="match status" value="1"/>
</dbReference>
<dbReference type="EC" id="1.1.3.15" evidence="2"/>
<evidence type="ECO:0000256" key="3">
    <source>
        <dbReference type="ARBA" id="ARBA00023002"/>
    </source>
</evidence>
<dbReference type="Proteomes" id="UP000708208">
    <property type="component" value="Unassembled WGS sequence"/>
</dbReference>
<dbReference type="PROSITE" id="PS00557">
    <property type="entry name" value="FMN_HYDROXY_ACID_DH_1"/>
    <property type="match status" value="1"/>
</dbReference>
<dbReference type="AlphaFoldDB" id="A0A8J2K4A9"/>
<dbReference type="InterPro" id="IPR007822">
    <property type="entry name" value="LANC-like"/>
</dbReference>
<dbReference type="CDD" id="cd04794">
    <property type="entry name" value="euk_LANCL"/>
    <property type="match status" value="1"/>
</dbReference>